<evidence type="ECO:0000313" key="3">
    <source>
        <dbReference type="EMBL" id="EFY91660.1"/>
    </source>
</evidence>
<dbReference type="EMBL" id="GL698480">
    <property type="protein sequence ID" value="EFY91660.1"/>
    <property type="molecule type" value="Genomic_DNA"/>
</dbReference>
<evidence type="ECO:0000256" key="2">
    <source>
        <dbReference type="SAM" id="MobiDB-lite"/>
    </source>
</evidence>
<keyword evidence="4" id="KW-1185">Reference proteome</keyword>
<evidence type="ECO:0000313" key="4">
    <source>
        <dbReference type="Proteomes" id="UP000002499"/>
    </source>
</evidence>
<dbReference type="PANTHER" id="PTHR10039:SF14">
    <property type="entry name" value="NACHT DOMAIN-CONTAINING PROTEIN"/>
    <property type="match status" value="1"/>
</dbReference>
<dbReference type="AlphaFoldDB" id="E9DXA2"/>
<keyword evidence="1" id="KW-0040">ANK repeat</keyword>
<dbReference type="Pfam" id="PF12796">
    <property type="entry name" value="Ank_2"/>
    <property type="match status" value="1"/>
</dbReference>
<dbReference type="PROSITE" id="PS50297">
    <property type="entry name" value="ANK_REP_REGION"/>
    <property type="match status" value="1"/>
</dbReference>
<protein>
    <submittedName>
        <fullName evidence="3">Ankyrin repeat protein</fullName>
    </submittedName>
</protein>
<dbReference type="SUPFAM" id="SSF48403">
    <property type="entry name" value="Ankyrin repeat"/>
    <property type="match status" value="1"/>
</dbReference>
<proteinExistence type="predicted"/>
<name>E9DXA2_METAQ</name>
<dbReference type="InterPro" id="IPR002110">
    <property type="entry name" value="Ankyrin_rpt"/>
</dbReference>
<dbReference type="HOGENOM" id="CLU_494391_0_0_1"/>
<dbReference type="Proteomes" id="UP000002499">
    <property type="component" value="Unassembled WGS sequence"/>
</dbReference>
<sequence>MAGFSLFGHLVPCPLALPSSPHEVHETPGSESSATLTPLESVSPDEGNALNKSLPPEAEPEFQILHDSDTPEIECVNALNIVALHGLDANPDYAWVWLPKNNAPNRPGYPKKSFIGLQELLPVKLDKPCRVVASNYDSKWFRDAAQQKLSSISDTLLDSLWSDREKNKAGYGQALDICRAQFLGQCYRTAWGAIIAYLMPSGLDSENGLLKALERHSNSLADRLRDFSGWLFSEPVPVVCAFEQLVTDYSSGLPLLGTFLPSTTLLLRLIGSPDIGKTMMVTFRVRLLECKIEKNPLGAFIHFFCDDKDQERKTLTAILRRHKRAGEVFILIDALNECESLTRKDSLDQTISQLSPTEDSGKIRILVTCRLQINDIEDELQDVGTQLQMGFAEINHDLGKYIDGQVSEHAKKKSYPLKLKQKLIRGNSYTNVDKANVLIFKDTSDLLVQAECEGMTELLLDNGAIIEAEHEYGETPLWRAAGYGCESTVKLLIDRGANIEDSGGMRLSEAVENGEESVIKRVRHHGGIVIRHTSGQTRLLLNSEKEAVIKF</sequence>
<reference evidence="3 4" key="1">
    <citation type="journal article" date="2011" name="PLoS Genet.">
        <title>Genome sequencing and comparative transcriptomics of the model entomopathogenic fungi Metarhizium anisopliae and M. acridum.</title>
        <authorList>
            <person name="Gao Q."/>
            <person name="Jin K."/>
            <person name="Ying S.H."/>
            <person name="Zhang Y."/>
            <person name="Xiao G."/>
            <person name="Shang Y."/>
            <person name="Duan Z."/>
            <person name="Hu X."/>
            <person name="Xie X.Q."/>
            <person name="Zhou G."/>
            <person name="Peng G."/>
            <person name="Luo Z."/>
            <person name="Huang W."/>
            <person name="Wang B."/>
            <person name="Fang W."/>
            <person name="Wang S."/>
            <person name="Zhong Y."/>
            <person name="Ma L.J."/>
            <person name="St Leger R.J."/>
            <person name="Zhao G.P."/>
            <person name="Pei Y."/>
            <person name="Feng M.G."/>
            <person name="Xia Y."/>
            <person name="Wang C."/>
        </authorList>
    </citation>
    <scope>NUCLEOTIDE SEQUENCE [LARGE SCALE GENOMIC DNA]</scope>
    <source>
        <strain evidence="3 4">CQMa 102</strain>
    </source>
</reference>
<dbReference type="Gene3D" id="1.25.40.20">
    <property type="entry name" value="Ankyrin repeat-containing domain"/>
    <property type="match status" value="1"/>
</dbReference>
<dbReference type="SMART" id="SM00248">
    <property type="entry name" value="ANK"/>
    <property type="match status" value="1"/>
</dbReference>
<organism evidence="4">
    <name type="scientific">Metarhizium acridum (strain CQMa 102)</name>
    <dbReference type="NCBI Taxonomy" id="655827"/>
    <lineage>
        <taxon>Eukaryota</taxon>
        <taxon>Fungi</taxon>
        <taxon>Dikarya</taxon>
        <taxon>Ascomycota</taxon>
        <taxon>Pezizomycotina</taxon>
        <taxon>Sordariomycetes</taxon>
        <taxon>Hypocreomycetidae</taxon>
        <taxon>Hypocreales</taxon>
        <taxon>Clavicipitaceae</taxon>
        <taxon>Metarhizium</taxon>
    </lineage>
</organism>
<feature type="compositionally biased region" description="Polar residues" evidence="2">
    <location>
        <begin position="29"/>
        <end position="40"/>
    </location>
</feature>
<dbReference type="PROSITE" id="PS50088">
    <property type="entry name" value="ANK_REPEAT"/>
    <property type="match status" value="1"/>
</dbReference>
<dbReference type="InterPro" id="IPR036770">
    <property type="entry name" value="Ankyrin_rpt-contain_sf"/>
</dbReference>
<dbReference type="OrthoDB" id="5086500at2759"/>
<evidence type="ECO:0000256" key="1">
    <source>
        <dbReference type="PROSITE-ProRule" id="PRU00023"/>
    </source>
</evidence>
<feature type="repeat" description="ANK" evidence="1">
    <location>
        <begin position="472"/>
        <end position="504"/>
    </location>
</feature>
<dbReference type="eggNOG" id="KOG4369">
    <property type="taxonomic scope" value="Eukaryota"/>
</dbReference>
<feature type="region of interest" description="Disordered" evidence="2">
    <location>
        <begin position="20"/>
        <end position="55"/>
    </location>
</feature>
<gene>
    <name evidence="3" type="ORF">MAC_02250</name>
</gene>
<dbReference type="PANTHER" id="PTHR10039">
    <property type="entry name" value="AMELOGENIN"/>
    <property type="match status" value="1"/>
</dbReference>
<dbReference type="InParanoid" id="E9DXA2"/>
<accession>E9DXA2</accession>